<protein>
    <submittedName>
        <fullName evidence="10">Sodium:alanine symporter family protein</fullName>
    </submittedName>
</protein>
<dbReference type="FunFam" id="1.20.1740.10:FF:000004">
    <property type="entry name" value="Sodium:alanine symporter family protein"/>
    <property type="match status" value="1"/>
</dbReference>
<keyword evidence="4" id="KW-1003">Cell membrane</keyword>
<reference evidence="10" key="1">
    <citation type="submission" date="2020-10" db="EMBL/GenBank/DDBJ databases">
        <title>Genome sequence of the unusual species of purple photosynthetic bacteria, Phaeovibrio sulfidiphilus DSM 23193, type strain.</title>
        <authorList>
            <person name="Kyndt J.A."/>
            <person name="Meyer T.E."/>
        </authorList>
    </citation>
    <scope>NUCLEOTIDE SEQUENCE</scope>
    <source>
        <strain evidence="10">DSM 23193</strain>
    </source>
</reference>
<keyword evidence="6 9" id="KW-0769">Symport</keyword>
<evidence type="ECO:0000313" key="10">
    <source>
        <dbReference type="EMBL" id="MBE1237340.1"/>
    </source>
</evidence>
<comment type="caution">
    <text evidence="10">The sequence shown here is derived from an EMBL/GenBank/DDBJ whole genome shotgun (WGS) entry which is preliminary data.</text>
</comment>
<keyword evidence="9" id="KW-0997">Cell inner membrane</keyword>
<proteinExistence type="inferred from homology"/>
<keyword evidence="11" id="KW-1185">Reference proteome</keyword>
<feature type="transmembrane region" description="Helical" evidence="9">
    <location>
        <begin position="158"/>
        <end position="177"/>
    </location>
</feature>
<dbReference type="Pfam" id="PF01235">
    <property type="entry name" value="Na_Ala_symp"/>
    <property type="match status" value="1"/>
</dbReference>
<dbReference type="GO" id="GO:0005283">
    <property type="term" value="F:amino acid:sodium symporter activity"/>
    <property type="evidence" value="ECO:0007669"/>
    <property type="project" value="InterPro"/>
</dbReference>
<evidence type="ECO:0000256" key="7">
    <source>
        <dbReference type="ARBA" id="ARBA00022989"/>
    </source>
</evidence>
<keyword evidence="7 9" id="KW-1133">Transmembrane helix</keyword>
<evidence type="ECO:0000256" key="6">
    <source>
        <dbReference type="ARBA" id="ARBA00022847"/>
    </source>
</evidence>
<dbReference type="AlphaFoldDB" id="A0A8J6YMS7"/>
<organism evidence="10 11">
    <name type="scientific">Phaeovibrio sulfidiphilus</name>
    <dbReference type="NCBI Taxonomy" id="1220600"/>
    <lineage>
        <taxon>Bacteria</taxon>
        <taxon>Pseudomonadati</taxon>
        <taxon>Pseudomonadota</taxon>
        <taxon>Alphaproteobacteria</taxon>
        <taxon>Rhodospirillales</taxon>
        <taxon>Rhodospirillaceae</taxon>
        <taxon>Phaeovibrio</taxon>
    </lineage>
</organism>
<evidence type="ECO:0000256" key="4">
    <source>
        <dbReference type="ARBA" id="ARBA00022475"/>
    </source>
</evidence>
<evidence type="ECO:0000256" key="5">
    <source>
        <dbReference type="ARBA" id="ARBA00022692"/>
    </source>
</evidence>
<evidence type="ECO:0000256" key="2">
    <source>
        <dbReference type="ARBA" id="ARBA00009261"/>
    </source>
</evidence>
<feature type="transmembrane region" description="Helical" evidence="9">
    <location>
        <begin position="434"/>
        <end position="454"/>
    </location>
</feature>
<keyword evidence="3 9" id="KW-0813">Transport</keyword>
<feature type="transmembrane region" description="Helical" evidence="9">
    <location>
        <begin position="371"/>
        <end position="390"/>
    </location>
</feature>
<gene>
    <name evidence="10" type="ORF">IHV25_06730</name>
</gene>
<dbReference type="GO" id="GO:0005886">
    <property type="term" value="C:plasma membrane"/>
    <property type="evidence" value="ECO:0007669"/>
    <property type="project" value="UniProtKB-SubCell"/>
</dbReference>
<dbReference type="InterPro" id="IPR001463">
    <property type="entry name" value="Na/Ala_symport"/>
</dbReference>
<evidence type="ECO:0000313" key="11">
    <source>
        <dbReference type="Proteomes" id="UP000631034"/>
    </source>
</evidence>
<dbReference type="PANTHER" id="PTHR30330:SF3">
    <property type="entry name" value="TRANSCRIPTIONAL REGULATOR, LRP FAMILY"/>
    <property type="match status" value="1"/>
</dbReference>
<dbReference type="PRINTS" id="PR00175">
    <property type="entry name" value="NAALASMPORT"/>
</dbReference>
<feature type="transmembrane region" description="Helical" evidence="9">
    <location>
        <begin position="410"/>
        <end position="428"/>
    </location>
</feature>
<feature type="transmembrane region" description="Helical" evidence="9">
    <location>
        <begin position="197"/>
        <end position="216"/>
    </location>
</feature>
<dbReference type="RefSeq" id="WP_192534350.1">
    <property type="nucleotide sequence ID" value="NZ_JACZHT010000004.1"/>
</dbReference>
<feature type="transmembrane region" description="Helical" evidence="9">
    <location>
        <begin position="223"/>
        <end position="246"/>
    </location>
</feature>
<feature type="transmembrane region" description="Helical" evidence="9">
    <location>
        <begin position="29"/>
        <end position="55"/>
    </location>
</feature>
<dbReference type="PANTHER" id="PTHR30330">
    <property type="entry name" value="AGSS FAMILY TRANSPORTER, SODIUM-ALANINE"/>
    <property type="match status" value="1"/>
</dbReference>
<dbReference type="EMBL" id="JACZHT010000004">
    <property type="protein sequence ID" value="MBE1237340.1"/>
    <property type="molecule type" value="Genomic_DNA"/>
</dbReference>
<evidence type="ECO:0000256" key="3">
    <source>
        <dbReference type="ARBA" id="ARBA00022448"/>
    </source>
</evidence>
<sequence>MTTLPADSDFISTLHHYIKLADAFVWGPWLLIPLLLGAGLYLMIGLRFMPLLYLFPAFRYLWTGRKHEASHKGELSPFNALMTSMAATVGVGNIVGVATALILGGPGAIFWMWCTAIVGMATKYCEAFLAVRFRVVTHRGRYVGGPMYYIRLGLGKKWTWLALLFAFFGAVASFGIGNMTQVNAISTNLETLLDVPPWATGAVVFFLVGAVLVGGLKRIGQVAGVLVPFMALFYIIFGLTIMIIHYEMIPTVFQMIFTHAFSPDSVVGGLTGSAILVAMQYGMARGMFSNEAGMGSAPIAHATAITNSPVRQGFLGMLDPFLDTIVICTMTAVVILLSGVYVPGAGSGSTLTMTAFGAALPSIAGFEAGRYMVTLAIVLFAFSTILGWSVYGERCAMFLFGERISLPFRILFTLVVPLGAMLELNFIWDTADLFNGLMALPNLVALLLLSPVVFRMTRQYFDDPAHRYRRRRWRFFYQNPPRP</sequence>
<dbReference type="NCBIfam" id="TIGR00835">
    <property type="entry name" value="agcS"/>
    <property type="match status" value="1"/>
</dbReference>
<evidence type="ECO:0000256" key="9">
    <source>
        <dbReference type="RuleBase" id="RU363064"/>
    </source>
</evidence>
<evidence type="ECO:0000256" key="1">
    <source>
        <dbReference type="ARBA" id="ARBA00004651"/>
    </source>
</evidence>
<name>A0A8J6YMS7_9PROT</name>
<dbReference type="Proteomes" id="UP000631034">
    <property type="component" value="Unassembled WGS sequence"/>
</dbReference>
<comment type="similarity">
    <text evidence="2 9">Belongs to the alanine or glycine:cation symporter (AGCS) (TC 2.A.25) family.</text>
</comment>
<feature type="transmembrane region" description="Helical" evidence="9">
    <location>
        <begin position="266"/>
        <end position="284"/>
    </location>
</feature>
<evidence type="ECO:0000256" key="8">
    <source>
        <dbReference type="ARBA" id="ARBA00023136"/>
    </source>
</evidence>
<dbReference type="Gene3D" id="1.20.1740.10">
    <property type="entry name" value="Amino acid/polyamine transporter I"/>
    <property type="match status" value="1"/>
</dbReference>
<comment type="subcellular location">
    <subcellularLocation>
        <location evidence="9">Cell inner membrane</location>
        <topology evidence="9">Multi-pass membrane protein</topology>
    </subcellularLocation>
    <subcellularLocation>
        <location evidence="1">Cell membrane</location>
        <topology evidence="1">Multi-pass membrane protein</topology>
    </subcellularLocation>
</comment>
<accession>A0A8J6YMS7</accession>
<keyword evidence="5 9" id="KW-0812">Transmembrane</keyword>
<keyword evidence="8 9" id="KW-0472">Membrane</keyword>
<feature type="transmembrane region" description="Helical" evidence="9">
    <location>
        <begin position="76"/>
        <end position="103"/>
    </location>
</feature>
<feature type="transmembrane region" description="Helical" evidence="9">
    <location>
        <begin position="109"/>
        <end position="131"/>
    </location>
</feature>